<evidence type="ECO:0000313" key="5">
    <source>
        <dbReference type="Proteomes" id="UP001299068"/>
    </source>
</evidence>
<evidence type="ECO:0000313" key="4">
    <source>
        <dbReference type="EMBL" id="MBY0756757.1"/>
    </source>
</evidence>
<dbReference type="Pfam" id="PF02915">
    <property type="entry name" value="Rubrerythrin"/>
    <property type="match status" value="1"/>
</dbReference>
<keyword evidence="2" id="KW-1284">Encapsulin nanocompartment</keyword>
<comment type="caution">
    <text evidence="4">The sequence shown here is derived from an EMBL/GenBank/DDBJ whole genome shotgun (WGS) entry which is preliminary data.</text>
</comment>
<feature type="domain" description="Rubrerythrin diiron-binding" evidence="3">
    <location>
        <begin position="19"/>
        <end position="156"/>
    </location>
</feature>
<name>A0ABS7L1P3_CLOSR</name>
<reference evidence="4 5" key="1">
    <citation type="journal article" date="2021" name="Cell Host Microbe">
        <title>in vivo commensal control of Clostridioides difficile virulence.</title>
        <authorList>
            <person name="Girinathan B.P."/>
            <person name="Dibenedetto N."/>
            <person name="Worley J.N."/>
            <person name="Peltier J."/>
            <person name="Arrieta-Ortiz M.L."/>
            <person name="Rupa Christinal Immanuel S."/>
            <person name="Lavin R."/>
            <person name="Delaney M.L."/>
            <person name="Cummins C."/>
            <person name="Hoffmann M."/>
            <person name="Luo Y."/>
            <person name="Gonzalez-Escalona N."/>
            <person name="Allard M."/>
            <person name="Onderdonk A.B."/>
            <person name="Gerber G.K."/>
            <person name="Sonenshein A.L."/>
            <person name="Baliga N."/>
            <person name="Dupuy B."/>
            <person name="Bry L."/>
        </authorList>
    </citation>
    <scope>NUCLEOTIDE SEQUENCE [LARGE SCALE GENOMIC DNA]</scope>
    <source>
        <strain evidence="4 5">DSM 599</strain>
    </source>
</reference>
<dbReference type="PANTHER" id="PTHR37165">
    <property type="entry name" value="PEPTIDASE U56 FAMILY"/>
    <property type="match status" value="1"/>
</dbReference>
<dbReference type="CDD" id="cd00657">
    <property type="entry name" value="Ferritin_like"/>
    <property type="match status" value="1"/>
</dbReference>
<gene>
    <name evidence="4" type="ORF">K5V21_15010</name>
</gene>
<dbReference type="InterPro" id="IPR051429">
    <property type="entry name" value="Encapsulin_nc"/>
</dbReference>
<organism evidence="4 5">
    <name type="scientific">Clostridium sardiniense</name>
    <name type="common">Clostridium absonum</name>
    <dbReference type="NCBI Taxonomy" id="29369"/>
    <lineage>
        <taxon>Bacteria</taxon>
        <taxon>Bacillati</taxon>
        <taxon>Bacillota</taxon>
        <taxon>Clostridia</taxon>
        <taxon>Eubacteriales</taxon>
        <taxon>Clostridiaceae</taxon>
        <taxon>Clostridium</taxon>
    </lineage>
</organism>
<dbReference type="InterPro" id="IPR009078">
    <property type="entry name" value="Ferritin-like_SF"/>
</dbReference>
<dbReference type="Gene3D" id="6.10.140.1960">
    <property type="match status" value="2"/>
</dbReference>
<dbReference type="RefSeq" id="WP_221861975.1">
    <property type="nucleotide sequence ID" value="NZ_JAIKTU010000013.1"/>
</dbReference>
<dbReference type="PANTHER" id="PTHR37165:SF1">
    <property type="entry name" value="TYPE 1 ENCAPSULIN SHELL PROTEIN"/>
    <property type="match status" value="1"/>
</dbReference>
<protein>
    <submittedName>
        <fullName evidence="4">Ferritin-like domain-containing protein</fullName>
    </submittedName>
</protein>
<accession>A0ABS7L1P3</accession>
<comment type="subcellular location">
    <subcellularLocation>
        <location evidence="1">Encapsulin nanocompartment</location>
    </subcellularLocation>
</comment>
<evidence type="ECO:0000256" key="2">
    <source>
        <dbReference type="ARBA" id="ARBA00033787"/>
    </source>
</evidence>
<dbReference type="InterPro" id="IPR003251">
    <property type="entry name" value="Rr_diiron-bd_dom"/>
</dbReference>
<sequence length="182" mass="21519">MSYTTERQPQGMERNIETFLREGMIAEIVAIDDYSHFISLTDNKEVKDIFYQIMKREKVHYGMFLDALRKVDREEGELKRKIYSEINIYSKQKYKESTKVEKGDLLDAIRILIKGELEAIILYEEFINNIKDQSIVCIINQIIREEKEHVEELTKALTTIDEDSYGPISEVSHRGMIYRKNK</sequence>
<evidence type="ECO:0000256" key="1">
    <source>
        <dbReference type="ARBA" id="ARBA00033738"/>
    </source>
</evidence>
<evidence type="ECO:0000259" key="3">
    <source>
        <dbReference type="Pfam" id="PF02915"/>
    </source>
</evidence>
<dbReference type="SUPFAM" id="SSF47240">
    <property type="entry name" value="Ferritin-like"/>
    <property type="match status" value="1"/>
</dbReference>
<proteinExistence type="predicted"/>
<dbReference type="Proteomes" id="UP001299068">
    <property type="component" value="Unassembled WGS sequence"/>
</dbReference>
<keyword evidence="5" id="KW-1185">Reference proteome</keyword>
<dbReference type="EMBL" id="JAIKTU010000013">
    <property type="protein sequence ID" value="MBY0756757.1"/>
    <property type="molecule type" value="Genomic_DNA"/>
</dbReference>